<evidence type="ECO:0000313" key="5">
    <source>
        <dbReference type="Proteomes" id="UP000274131"/>
    </source>
</evidence>
<feature type="transmembrane region" description="Helical" evidence="2">
    <location>
        <begin position="316"/>
        <end position="335"/>
    </location>
</feature>
<feature type="compositionally biased region" description="Low complexity" evidence="3">
    <location>
        <begin position="562"/>
        <end position="573"/>
    </location>
</feature>
<feature type="transmembrane region" description="Helical" evidence="2">
    <location>
        <begin position="244"/>
        <end position="263"/>
    </location>
</feature>
<comment type="similarity">
    <text evidence="2">Belongs to the organo anion transporter (TC 2.A.60) family.</text>
</comment>
<evidence type="ECO:0000313" key="4">
    <source>
        <dbReference type="EMBL" id="VDD93640.1"/>
    </source>
</evidence>
<comment type="caution">
    <text evidence="2">Lacks conserved residue(s) required for the propagation of feature annotation.</text>
</comment>
<feature type="compositionally biased region" description="Polar residues" evidence="3">
    <location>
        <begin position="574"/>
        <end position="586"/>
    </location>
</feature>
<keyword evidence="2" id="KW-0813">Transport</keyword>
<dbReference type="Pfam" id="PF03137">
    <property type="entry name" value="OATP"/>
    <property type="match status" value="1"/>
</dbReference>
<feature type="transmembrane region" description="Helical" evidence="2">
    <location>
        <begin position="463"/>
        <end position="486"/>
    </location>
</feature>
<dbReference type="GO" id="GO:0016323">
    <property type="term" value="C:basolateral plasma membrane"/>
    <property type="evidence" value="ECO:0007669"/>
    <property type="project" value="TreeGrafter"/>
</dbReference>
<evidence type="ECO:0000256" key="1">
    <source>
        <dbReference type="ARBA" id="ARBA00023157"/>
    </source>
</evidence>
<feature type="transmembrane region" description="Helical" evidence="2">
    <location>
        <begin position="178"/>
        <end position="201"/>
    </location>
</feature>
<dbReference type="GO" id="GO:0043252">
    <property type="term" value="P:sodium-independent organic anion transport"/>
    <property type="evidence" value="ECO:0007669"/>
    <property type="project" value="TreeGrafter"/>
</dbReference>
<proteinExistence type="inferred from homology"/>
<dbReference type="Gene3D" id="1.20.1250.20">
    <property type="entry name" value="MFS general substrate transporter like domains"/>
    <property type="match status" value="1"/>
</dbReference>
<dbReference type="PANTHER" id="PTHR11388:SF142">
    <property type="entry name" value="SOLUTE CARRIER ORGANIC ANION TRANSPORTER FAMILY MEMBER 5A1"/>
    <property type="match status" value="1"/>
</dbReference>
<evidence type="ECO:0000256" key="2">
    <source>
        <dbReference type="RuleBase" id="RU362056"/>
    </source>
</evidence>
<evidence type="ECO:0000313" key="6">
    <source>
        <dbReference type="WBParaSite" id="EVEC_0000895001-mRNA-1"/>
    </source>
</evidence>
<feature type="transmembrane region" description="Helical" evidence="2">
    <location>
        <begin position="132"/>
        <end position="158"/>
    </location>
</feature>
<keyword evidence="2" id="KW-0472">Membrane</keyword>
<gene>
    <name evidence="4" type="ORF">EVEC_LOCUS8391</name>
</gene>
<dbReference type="GO" id="GO:0015347">
    <property type="term" value="F:sodium-independent organic anion transmembrane transporter activity"/>
    <property type="evidence" value="ECO:0007669"/>
    <property type="project" value="TreeGrafter"/>
</dbReference>
<feature type="transmembrane region" description="Helical" evidence="2">
    <location>
        <begin position="25"/>
        <end position="47"/>
    </location>
</feature>
<dbReference type="OrthoDB" id="5062115at2759"/>
<keyword evidence="2" id="KW-0812">Transmembrane</keyword>
<dbReference type="NCBIfam" id="TIGR00805">
    <property type="entry name" value="oat"/>
    <property type="match status" value="1"/>
</dbReference>
<name>A0A0N4VE52_ENTVE</name>
<evidence type="ECO:0000256" key="3">
    <source>
        <dbReference type="SAM" id="MobiDB-lite"/>
    </source>
</evidence>
<dbReference type="CDD" id="cd17336">
    <property type="entry name" value="MFS_SLCO_OATP"/>
    <property type="match status" value="1"/>
</dbReference>
<dbReference type="PANTHER" id="PTHR11388">
    <property type="entry name" value="ORGANIC ANION TRANSPORTER"/>
    <property type="match status" value="1"/>
</dbReference>
<feature type="transmembrane region" description="Helical" evidence="2">
    <location>
        <begin position="425"/>
        <end position="451"/>
    </location>
</feature>
<organism evidence="6">
    <name type="scientific">Enterobius vermicularis</name>
    <name type="common">Human pinworm</name>
    <dbReference type="NCBI Taxonomy" id="51028"/>
    <lineage>
        <taxon>Eukaryota</taxon>
        <taxon>Metazoa</taxon>
        <taxon>Ecdysozoa</taxon>
        <taxon>Nematoda</taxon>
        <taxon>Chromadorea</taxon>
        <taxon>Rhabditida</taxon>
        <taxon>Spirurina</taxon>
        <taxon>Oxyuridomorpha</taxon>
        <taxon>Oxyuroidea</taxon>
        <taxon>Oxyuridae</taxon>
        <taxon>Enterobius</taxon>
    </lineage>
</organism>
<dbReference type="WBParaSite" id="EVEC_0000895001-mRNA-1">
    <property type="protein sequence ID" value="EVEC_0000895001-mRNA-1"/>
    <property type="gene ID" value="EVEC_0000895001"/>
</dbReference>
<comment type="subcellular location">
    <subcellularLocation>
        <location evidence="2">Cell membrane</location>
        <topology evidence="2">Multi-pass membrane protein</topology>
    </subcellularLocation>
</comment>
<feature type="transmembrane region" description="Helical" evidence="2">
    <location>
        <begin position="283"/>
        <end position="304"/>
    </location>
</feature>
<keyword evidence="2" id="KW-1133">Transmembrane helix</keyword>
<accession>A0A0N4VE52</accession>
<dbReference type="AlphaFoldDB" id="A0A0N4VE52"/>
<dbReference type="GO" id="GO:0006811">
    <property type="term" value="P:monoatomic ion transport"/>
    <property type="evidence" value="ECO:0007669"/>
    <property type="project" value="UniProtKB-KW"/>
</dbReference>
<feature type="transmembrane region" description="Helical" evidence="2">
    <location>
        <begin position="97"/>
        <end position="120"/>
    </location>
</feature>
<dbReference type="InterPro" id="IPR036259">
    <property type="entry name" value="MFS_trans_sf"/>
</dbReference>
<keyword evidence="5" id="KW-1185">Reference proteome</keyword>
<feature type="region of interest" description="Disordered" evidence="3">
    <location>
        <begin position="557"/>
        <end position="586"/>
    </location>
</feature>
<keyword evidence="2" id="KW-0406">Ion transport</keyword>
<dbReference type="InterPro" id="IPR004156">
    <property type="entry name" value="OATP"/>
</dbReference>
<reference evidence="4 5" key="2">
    <citation type="submission" date="2018-10" db="EMBL/GenBank/DDBJ databases">
        <authorList>
            <consortium name="Pathogen Informatics"/>
        </authorList>
    </citation>
    <scope>NUCLEOTIDE SEQUENCE [LARGE SCALE GENOMIC DNA]</scope>
</reference>
<sequence>MYDVGHTVAVLLVGIWATNRKLPQITAFGVIMSSFSMFLLALPVAIFGPVAHKVTPNNDLVKYLEENVCSGKRFVEDGETMTNCMYDKMEHTAAFRMLSFAQLLAGIAAAPFNTIAYVYIDDNLKDKNKSPFYLGLLSSMYAFGPAFGFLLSAGLTRVHTTLFYPPANTDINNDEWVGAWWLGFLICGILYFICSIPLFFFPKSLLHPDGDPNCIEMQRLRSCNSFIDCLEIPSLAYNLSKNPIFVSMVIGWMFGSYLIGGYSSYLPKYLETQYSKSASESDIYAGIISIGSVAVSTALGGYILTRFNFSPRKAMLFLIASWSFIVVSYLVGMSIGCDEPTIQELAVNDLTGRLAFTDVHECNWNCECRSVNHFNPVHYGMQNFFSPCHAGCKSYNRQLNVWNECSCANMGEVENGLYLAKCDQIYIYIGIMFIGLFFGNLFFMTTMMVVLRSVYDCQKVLALSFASCITNIFGFIPAPVFFGWIIDHTCLLWHDPKCLHDRGNCVIYDNKIFRQAFHAINAGVQVLAVISVAVCYVISRTRKFPEEEEVVDDADPMELLHQEQQNEQQHLSQGPLNSSTLHETDF</sequence>
<dbReference type="SUPFAM" id="SSF103473">
    <property type="entry name" value="MFS general substrate transporter"/>
    <property type="match status" value="1"/>
</dbReference>
<feature type="transmembrane region" description="Helical" evidence="2">
    <location>
        <begin position="516"/>
        <end position="538"/>
    </location>
</feature>
<reference evidence="6" key="1">
    <citation type="submission" date="2017-02" db="UniProtKB">
        <authorList>
            <consortium name="WormBaseParasite"/>
        </authorList>
    </citation>
    <scope>IDENTIFICATION</scope>
</reference>
<protein>
    <recommendedName>
        <fullName evidence="2">Solute carrier organic anion transporter family member</fullName>
    </recommendedName>
</protein>
<dbReference type="Proteomes" id="UP000274131">
    <property type="component" value="Unassembled WGS sequence"/>
</dbReference>
<dbReference type="EMBL" id="UXUI01009404">
    <property type="protein sequence ID" value="VDD93640.1"/>
    <property type="molecule type" value="Genomic_DNA"/>
</dbReference>
<keyword evidence="1" id="KW-1015">Disulfide bond</keyword>